<dbReference type="EMBL" id="ATLV01014239">
    <property type="status" value="NOT_ANNOTATED_CDS"/>
    <property type="molecule type" value="Genomic_DNA"/>
</dbReference>
<evidence type="ECO:0000256" key="1">
    <source>
        <dbReference type="SAM" id="MobiDB-lite"/>
    </source>
</evidence>
<dbReference type="Proteomes" id="UP000030765">
    <property type="component" value="Unassembled WGS sequence"/>
</dbReference>
<dbReference type="VEuPathDB" id="VectorBase:ASIC005835"/>
<feature type="region of interest" description="Disordered" evidence="1">
    <location>
        <begin position="1"/>
        <end position="51"/>
    </location>
</feature>
<proteinExistence type="predicted"/>
<accession>A0A084VKR3</accession>
<name>A0A084VKR3_ANOSI</name>
<protein>
    <submittedName>
        <fullName evidence="2 3">Putative ubiquitin hydrolase</fullName>
    </submittedName>
</protein>
<dbReference type="AlphaFoldDB" id="A0A084VKR3"/>
<sequence length="108" mass="11411">MSHCGPPPFRKTIIFTPPTPPVADLNRQVEPSEAKWRPSAPVSAGPGPVNRMDYRNKSSSPATVARSALINAVSVSRESVSVASDGLVGLTPVDRYGDGMPRVRASQG</sequence>
<dbReference type="EMBL" id="KE524948">
    <property type="protein sequence ID" value="KFB38557.1"/>
    <property type="molecule type" value="Genomic_DNA"/>
</dbReference>
<evidence type="ECO:0000313" key="4">
    <source>
        <dbReference type="Proteomes" id="UP000030765"/>
    </source>
</evidence>
<gene>
    <name evidence="2" type="ORF">ZHAS_00005835</name>
</gene>
<dbReference type="EnsemblMetazoa" id="ASIC005835-RA">
    <property type="protein sequence ID" value="ASIC005835-PA"/>
    <property type="gene ID" value="ASIC005835"/>
</dbReference>
<keyword evidence="4" id="KW-1185">Reference proteome</keyword>
<reference evidence="3" key="2">
    <citation type="submission" date="2020-05" db="UniProtKB">
        <authorList>
            <consortium name="EnsemblMetazoa"/>
        </authorList>
    </citation>
    <scope>IDENTIFICATION</scope>
</reference>
<keyword evidence="2" id="KW-0378">Hydrolase</keyword>
<reference evidence="2 4" key="1">
    <citation type="journal article" date="2014" name="BMC Genomics">
        <title>Genome sequence of Anopheles sinensis provides insight into genetics basis of mosquito competence for malaria parasites.</title>
        <authorList>
            <person name="Zhou D."/>
            <person name="Zhang D."/>
            <person name="Ding G."/>
            <person name="Shi L."/>
            <person name="Hou Q."/>
            <person name="Ye Y."/>
            <person name="Xu Y."/>
            <person name="Zhou H."/>
            <person name="Xiong C."/>
            <person name="Li S."/>
            <person name="Yu J."/>
            <person name="Hong S."/>
            <person name="Yu X."/>
            <person name="Zou P."/>
            <person name="Chen C."/>
            <person name="Chang X."/>
            <person name="Wang W."/>
            <person name="Lv Y."/>
            <person name="Sun Y."/>
            <person name="Ma L."/>
            <person name="Shen B."/>
            <person name="Zhu C."/>
        </authorList>
    </citation>
    <scope>NUCLEOTIDE SEQUENCE [LARGE SCALE GENOMIC DNA]</scope>
</reference>
<dbReference type="GO" id="GO:0016787">
    <property type="term" value="F:hydrolase activity"/>
    <property type="evidence" value="ECO:0007669"/>
    <property type="project" value="UniProtKB-KW"/>
</dbReference>
<evidence type="ECO:0000313" key="2">
    <source>
        <dbReference type="EMBL" id="KFB38557.1"/>
    </source>
</evidence>
<organism evidence="2">
    <name type="scientific">Anopheles sinensis</name>
    <name type="common">Mosquito</name>
    <dbReference type="NCBI Taxonomy" id="74873"/>
    <lineage>
        <taxon>Eukaryota</taxon>
        <taxon>Metazoa</taxon>
        <taxon>Ecdysozoa</taxon>
        <taxon>Arthropoda</taxon>
        <taxon>Hexapoda</taxon>
        <taxon>Insecta</taxon>
        <taxon>Pterygota</taxon>
        <taxon>Neoptera</taxon>
        <taxon>Endopterygota</taxon>
        <taxon>Diptera</taxon>
        <taxon>Nematocera</taxon>
        <taxon>Culicoidea</taxon>
        <taxon>Culicidae</taxon>
        <taxon>Anophelinae</taxon>
        <taxon>Anopheles</taxon>
    </lineage>
</organism>
<evidence type="ECO:0000313" key="3">
    <source>
        <dbReference type="EnsemblMetazoa" id="ASIC005835-PA"/>
    </source>
</evidence>